<reference evidence="4" key="1">
    <citation type="submission" date="2023-08" db="EMBL/GenBank/DDBJ databases">
        <authorList>
            <person name="Page C.A."/>
            <person name="Perez-Diaz I.M."/>
        </authorList>
    </citation>
    <scope>NUCLEOTIDE SEQUENCE</scope>
    <source>
        <strain evidence="4">7.8.46</strain>
    </source>
</reference>
<evidence type="ECO:0000313" key="4">
    <source>
        <dbReference type="EMBL" id="MDT6991853.1"/>
    </source>
</evidence>
<evidence type="ECO:0000256" key="1">
    <source>
        <dbReference type="ARBA" id="ARBA00022676"/>
    </source>
</evidence>
<dbReference type="Pfam" id="PF00535">
    <property type="entry name" value="Glycos_transf_2"/>
    <property type="match status" value="1"/>
</dbReference>
<evidence type="ECO:0000313" key="5">
    <source>
        <dbReference type="Proteomes" id="UP001267003"/>
    </source>
</evidence>
<comment type="caution">
    <text evidence="4">The sequence shown here is derived from an EMBL/GenBank/DDBJ whole genome shotgun (WGS) entry which is preliminary data.</text>
</comment>
<dbReference type="PANTHER" id="PTHR22916:SF51">
    <property type="entry name" value="GLYCOSYLTRANSFERASE EPSH-RELATED"/>
    <property type="match status" value="1"/>
</dbReference>
<dbReference type="EC" id="2.4.-.-" evidence="4"/>
<dbReference type="GO" id="GO:0016757">
    <property type="term" value="F:glycosyltransferase activity"/>
    <property type="evidence" value="ECO:0007669"/>
    <property type="project" value="UniProtKB-KW"/>
</dbReference>
<dbReference type="InterPro" id="IPR001173">
    <property type="entry name" value="Glyco_trans_2-like"/>
</dbReference>
<sequence length="345" mass="39815">MYRDKKLAEIYETSPLFSIIVPVYNVEDYLGKCIDSVMQQSVSNFELLLIDNESTDSSRDICMHWAKSDARIKVFSQKKKGPAATKNTGLQHATGTYVVFVDSDDYIVPNLLKIVLSTIEENNAPDVIYFNYSTLQHDELRENNLILNPGRLSTSQAYRSQFMVGGYGGFAWNKVFKRDQIREKQFNEDLFYLEDSVFVSEVVNSNPSIVAIRDSLYVYRQRKASITHVRFSTQKLTYVKGMDILVNTVPKEYATILIPEKKFAEIDFAAKVFLQKYSLYKSLKRSFDNDLIVNENRTMLRPFPKFILKVSDYSFGLAVSFFALHDIVKQFFKMLHLNEKSQGQS</sequence>
<dbReference type="CDD" id="cd00761">
    <property type="entry name" value="Glyco_tranf_GTA_type"/>
    <property type="match status" value="1"/>
</dbReference>
<accession>A0AAW8W2F1</accession>
<dbReference type="Proteomes" id="UP001267003">
    <property type="component" value="Unassembled WGS sequence"/>
</dbReference>
<keyword evidence="1 4" id="KW-0328">Glycosyltransferase</keyword>
<evidence type="ECO:0000256" key="2">
    <source>
        <dbReference type="ARBA" id="ARBA00022679"/>
    </source>
</evidence>
<dbReference type="PANTHER" id="PTHR22916">
    <property type="entry name" value="GLYCOSYLTRANSFERASE"/>
    <property type="match status" value="1"/>
</dbReference>
<dbReference type="EMBL" id="JAVLAQ010000004">
    <property type="protein sequence ID" value="MDT6991853.1"/>
    <property type="molecule type" value="Genomic_DNA"/>
</dbReference>
<name>A0AAW8W2F1_LACPE</name>
<gene>
    <name evidence="4" type="ORF">RI536_17585</name>
</gene>
<evidence type="ECO:0000259" key="3">
    <source>
        <dbReference type="Pfam" id="PF00535"/>
    </source>
</evidence>
<feature type="domain" description="Glycosyltransferase 2-like" evidence="3">
    <location>
        <begin position="18"/>
        <end position="157"/>
    </location>
</feature>
<dbReference type="AlphaFoldDB" id="A0AAW8W2F1"/>
<organism evidence="4 5">
    <name type="scientific">Lactiplantibacillus pentosus</name>
    <name type="common">Lactobacillus pentosus</name>
    <dbReference type="NCBI Taxonomy" id="1589"/>
    <lineage>
        <taxon>Bacteria</taxon>
        <taxon>Bacillati</taxon>
        <taxon>Bacillota</taxon>
        <taxon>Bacilli</taxon>
        <taxon>Lactobacillales</taxon>
        <taxon>Lactobacillaceae</taxon>
        <taxon>Lactiplantibacillus</taxon>
    </lineage>
</organism>
<proteinExistence type="predicted"/>
<protein>
    <submittedName>
        <fullName evidence="4">Glycosyltransferase family 2 protein</fullName>
        <ecNumber evidence="4">2.4.-.-</ecNumber>
    </submittedName>
</protein>
<keyword evidence="2 4" id="KW-0808">Transferase</keyword>
<dbReference type="RefSeq" id="WP_216780872.1">
    <property type="nucleotide sequence ID" value="NZ_JAGXBR010000049.1"/>
</dbReference>